<feature type="transmembrane region" description="Helical" evidence="7">
    <location>
        <begin position="102"/>
        <end position="120"/>
    </location>
</feature>
<dbReference type="PANTHER" id="PTHR42718:SF9">
    <property type="entry name" value="MAJOR FACILITATOR SUPERFAMILY MULTIDRUG TRANSPORTER MFSC"/>
    <property type="match status" value="1"/>
</dbReference>
<evidence type="ECO:0000256" key="6">
    <source>
        <dbReference type="ARBA" id="ARBA00023251"/>
    </source>
</evidence>
<feature type="transmembrane region" description="Helical" evidence="7">
    <location>
        <begin position="382"/>
        <end position="408"/>
    </location>
</feature>
<accession>A0A9X2M627</accession>
<organism evidence="9 10">
    <name type="scientific">Streptomyces malaysiensis subsp. samsunensis</name>
    <dbReference type="NCBI Taxonomy" id="459658"/>
    <lineage>
        <taxon>Bacteria</taxon>
        <taxon>Bacillati</taxon>
        <taxon>Actinomycetota</taxon>
        <taxon>Actinomycetes</taxon>
        <taxon>Kitasatosporales</taxon>
        <taxon>Streptomycetaceae</taxon>
        <taxon>Streptomyces</taxon>
        <taxon>Streptomyces violaceusniger group</taxon>
    </lineage>
</organism>
<sequence length="505" mass="52456">MTEVSVPLEAAALTRRGTSVDRRLNALPIPPAVTIGFIGSLLVISADTETLAVVPLLGAINETFHMTPAQGAWSLSASTIAGAATVPLLARLGDIFGVRRMLLISLLFIVVGNIVCAVATGPSIYIGGRAILGISAAYPLFYAVLRLRAGTTGGVDRISGLMTAAMGAGIAISFLLGGFVLDQGGTVRHVLWIMTALSVLVLALAWAFVPDSTTRTRSSIDYLGTILVAGALSALSIGIGQGNKWGWTSSKTIALLAVAVVLMVVWAMWELKCQDPLLDLRIMRRREVWPAYLAAAAIASVAIASTLAISFYVQTPAAVGYGFGGTVLATGVYLLPVGLIIAFGGSLMGPVIGAIGPRASAVAGGVLAAVMFFWFASNHTETWQYIVALVILGLSYSLTYTASMASFLRAARPGEGGMLTGGARVANTAIASLGPTIVTAVLTASFIPNTAVPRPENYDYVWLVFAASGLVIAAVALLMKNSPIDQSLADKTQLIGDSTELEVRS</sequence>
<evidence type="ECO:0000256" key="7">
    <source>
        <dbReference type="SAM" id="Phobius"/>
    </source>
</evidence>
<dbReference type="Proteomes" id="UP001142400">
    <property type="component" value="Unassembled WGS sequence"/>
</dbReference>
<gene>
    <name evidence="9" type="ORF">NQU54_42265</name>
</gene>
<feature type="transmembrane region" description="Helical" evidence="7">
    <location>
        <begin position="220"/>
        <end position="240"/>
    </location>
</feature>
<evidence type="ECO:0000313" key="9">
    <source>
        <dbReference type="EMBL" id="MCQ8835480.1"/>
    </source>
</evidence>
<dbReference type="AlphaFoldDB" id="A0A9X2M627"/>
<feature type="transmembrane region" description="Helical" evidence="7">
    <location>
        <begin position="189"/>
        <end position="208"/>
    </location>
</feature>
<feature type="transmembrane region" description="Helical" evidence="7">
    <location>
        <begin position="319"/>
        <end position="343"/>
    </location>
</feature>
<dbReference type="RefSeq" id="WP_257635634.1">
    <property type="nucleotide sequence ID" value="NZ_JANIIC010000080.1"/>
</dbReference>
<dbReference type="Gene3D" id="1.20.1720.10">
    <property type="entry name" value="Multidrug resistance protein D"/>
    <property type="match status" value="1"/>
</dbReference>
<keyword evidence="3 7" id="KW-0812">Transmembrane</keyword>
<feature type="domain" description="Major facilitator superfamily (MFS) profile" evidence="8">
    <location>
        <begin position="33"/>
        <end position="484"/>
    </location>
</feature>
<evidence type="ECO:0000259" key="8">
    <source>
        <dbReference type="PROSITE" id="PS50850"/>
    </source>
</evidence>
<keyword evidence="5 7" id="KW-0472">Membrane</keyword>
<feature type="transmembrane region" description="Helical" evidence="7">
    <location>
        <begin position="429"/>
        <end position="448"/>
    </location>
</feature>
<keyword evidence="2" id="KW-0813">Transport</keyword>
<dbReference type="GO" id="GO:0046677">
    <property type="term" value="P:response to antibiotic"/>
    <property type="evidence" value="ECO:0007669"/>
    <property type="project" value="UniProtKB-KW"/>
</dbReference>
<evidence type="ECO:0000256" key="4">
    <source>
        <dbReference type="ARBA" id="ARBA00022989"/>
    </source>
</evidence>
<dbReference type="PROSITE" id="PS50850">
    <property type="entry name" value="MFS"/>
    <property type="match status" value="1"/>
</dbReference>
<comment type="caution">
    <text evidence="9">The sequence shown here is derived from an EMBL/GenBank/DDBJ whole genome shotgun (WGS) entry which is preliminary data.</text>
</comment>
<protein>
    <submittedName>
        <fullName evidence="9">MFS transporter</fullName>
    </submittedName>
</protein>
<evidence type="ECO:0000256" key="3">
    <source>
        <dbReference type="ARBA" id="ARBA00022692"/>
    </source>
</evidence>
<keyword evidence="4 7" id="KW-1133">Transmembrane helix</keyword>
<dbReference type="EMBL" id="JANIIC010000080">
    <property type="protein sequence ID" value="MCQ8835480.1"/>
    <property type="molecule type" value="Genomic_DNA"/>
</dbReference>
<dbReference type="InterPro" id="IPR036259">
    <property type="entry name" value="MFS_trans_sf"/>
</dbReference>
<feature type="transmembrane region" description="Helical" evidence="7">
    <location>
        <begin position="355"/>
        <end position="376"/>
    </location>
</feature>
<dbReference type="Pfam" id="PF07690">
    <property type="entry name" value="MFS_1"/>
    <property type="match status" value="1"/>
</dbReference>
<feature type="transmembrane region" description="Helical" evidence="7">
    <location>
        <begin position="71"/>
        <end position="90"/>
    </location>
</feature>
<evidence type="ECO:0000256" key="2">
    <source>
        <dbReference type="ARBA" id="ARBA00022448"/>
    </source>
</evidence>
<dbReference type="InterPro" id="IPR020846">
    <property type="entry name" value="MFS_dom"/>
</dbReference>
<proteinExistence type="predicted"/>
<keyword evidence="6" id="KW-0046">Antibiotic resistance</keyword>
<feature type="transmembrane region" description="Helical" evidence="7">
    <location>
        <begin position="157"/>
        <end position="177"/>
    </location>
</feature>
<evidence type="ECO:0000313" key="10">
    <source>
        <dbReference type="Proteomes" id="UP001142400"/>
    </source>
</evidence>
<dbReference type="SUPFAM" id="SSF103473">
    <property type="entry name" value="MFS general substrate transporter"/>
    <property type="match status" value="1"/>
</dbReference>
<feature type="transmembrane region" description="Helical" evidence="7">
    <location>
        <begin position="24"/>
        <end position="46"/>
    </location>
</feature>
<keyword evidence="10" id="KW-1185">Reference proteome</keyword>
<name>A0A9X2M627_STRMQ</name>
<feature type="transmembrane region" description="Helical" evidence="7">
    <location>
        <begin position="460"/>
        <end position="479"/>
    </location>
</feature>
<feature type="transmembrane region" description="Helical" evidence="7">
    <location>
        <begin position="126"/>
        <end position="145"/>
    </location>
</feature>
<evidence type="ECO:0000256" key="1">
    <source>
        <dbReference type="ARBA" id="ARBA00004651"/>
    </source>
</evidence>
<comment type="subcellular location">
    <subcellularLocation>
        <location evidence="1">Cell membrane</location>
        <topology evidence="1">Multi-pass membrane protein</topology>
    </subcellularLocation>
</comment>
<dbReference type="PANTHER" id="PTHR42718">
    <property type="entry name" value="MAJOR FACILITATOR SUPERFAMILY MULTIDRUG TRANSPORTER MFSC"/>
    <property type="match status" value="1"/>
</dbReference>
<dbReference type="Gene3D" id="1.20.1250.20">
    <property type="entry name" value="MFS general substrate transporter like domains"/>
    <property type="match status" value="1"/>
</dbReference>
<dbReference type="GO" id="GO:0005886">
    <property type="term" value="C:plasma membrane"/>
    <property type="evidence" value="ECO:0007669"/>
    <property type="project" value="UniProtKB-SubCell"/>
</dbReference>
<dbReference type="GO" id="GO:0022857">
    <property type="term" value="F:transmembrane transporter activity"/>
    <property type="evidence" value="ECO:0007669"/>
    <property type="project" value="InterPro"/>
</dbReference>
<dbReference type="InterPro" id="IPR011701">
    <property type="entry name" value="MFS"/>
</dbReference>
<feature type="transmembrane region" description="Helical" evidence="7">
    <location>
        <begin position="252"/>
        <end position="269"/>
    </location>
</feature>
<evidence type="ECO:0000256" key="5">
    <source>
        <dbReference type="ARBA" id="ARBA00023136"/>
    </source>
</evidence>
<feature type="transmembrane region" description="Helical" evidence="7">
    <location>
        <begin position="289"/>
        <end position="313"/>
    </location>
</feature>
<reference evidence="9" key="1">
    <citation type="submission" date="2022-06" db="EMBL/GenBank/DDBJ databases">
        <title>WGS of actinobacteria.</title>
        <authorList>
            <person name="Thawai C."/>
        </authorList>
    </citation>
    <scope>NUCLEOTIDE SEQUENCE</scope>
    <source>
        <strain evidence="9">DSM 42010</strain>
    </source>
</reference>